<evidence type="ECO:0000313" key="2">
    <source>
        <dbReference type="EMBL" id="TCT15073.1"/>
    </source>
</evidence>
<reference evidence="2 3" key="1">
    <citation type="submission" date="2019-03" db="EMBL/GenBank/DDBJ databases">
        <title>Genomic Encyclopedia of Type Strains, Phase IV (KMG-IV): sequencing the most valuable type-strain genomes for metagenomic binning, comparative biology and taxonomic classification.</title>
        <authorList>
            <person name="Goeker M."/>
        </authorList>
    </citation>
    <scope>NUCLEOTIDE SEQUENCE [LARGE SCALE GENOMIC DNA]</scope>
    <source>
        <strain evidence="2 3">DSM 24629</strain>
    </source>
</reference>
<feature type="compositionally biased region" description="Polar residues" evidence="1">
    <location>
        <begin position="39"/>
        <end position="54"/>
    </location>
</feature>
<sequence>MSIRPLDMQVLIPRTEPISNLKSLENQKYILDQNNNINEANKNSLKNNQKVIESNESEKYQPSFDAKEKGSNGYNKNNNKEKKKNTKKIEDNNKLGSTIDIKI</sequence>
<accession>A0A4R3MKS3</accession>
<evidence type="ECO:0000313" key="3">
    <source>
        <dbReference type="Proteomes" id="UP000294902"/>
    </source>
</evidence>
<name>A0A4R3MKS3_9FIRM</name>
<organism evidence="2 3">
    <name type="scientific">Natranaerovirga pectinivora</name>
    <dbReference type="NCBI Taxonomy" id="682400"/>
    <lineage>
        <taxon>Bacteria</taxon>
        <taxon>Bacillati</taxon>
        <taxon>Bacillota</taxon>
        <taxon>Clostridia</taxon>
        <taxon>Lachnospirales</taxon>
        <taxon>Natranaerovirgaceae</taxon>
        <taxon>Natranaerovirga</taxon>
    </lineage>
</organism>
<feature type="region of interest" description="Disordered" evidence="1">
    <location>
        <begin position="39"/>
        <end position="103"/>
    </location>
</feature>
<dbReference type="AlphaFoldDB" id="A0A4R3MKS3"/>
<dbReference type="RefSeq" id="WP_165878518.1">
    <property type="nucleotide sequence ID" value="NZ_SMAL01000004.1"/>
</dbReference>
<keyword evidence="3" id="KW-1185">Reference proteome</keyword>
<proteinExistence type="predicted"/>
<evidence type="ECO:0000256" key="1">
    <source>
        <dbReference type="SAM" id="MobiDB-lite"/>
    </source>
</evidence>
<comment type="caution">
    <text evidence="2">The sequence shown here is derived from an EMBL/GenBank/DDBJ whole genome shotgun (WGS) entry which is preliminary data.</text>
</comment>
<dbReference type="EMBL" id="SMAL01000004">
    <property type="protein sequence ID" value="TCT15073.1"/>
    <property type="molecule type" value="Genomic_DNA"/>
</dbReference>
<protein>
    <submittedName>
        <fullName evidence="2">Uncharacterized protein</fullName>
    </submittedName>
</protein>
<dbReference type="Proteomes" id="UP000294902">
    <property type="component" value="Unassembled WGS sequence"/>
</dbReference>
<gene>
    <name evidence="2" type="ORF">EDC18_104223</name>
</gene>